<reference evidence="1 2" key="1">
    <citation type="journal article" date="2011" name="Genome Res.">
        <title>Phylogeny-wide analysis of social amoeba genomes highlights ancient origins for complex intercellular communication.</title>
        <authorList>
            <person name="Heidel A.J."/>
            <person name="Lawal H.M."/>
            <person name="Felder M."/>
            <person name="Schilde C."/>
            <person name="Helps N.R."/>
            <person name="Tunggal B."/>
            <person name="Rivero F."/>
            <person name="John U."/>
            <person name="Schleicher M."/>
            <person name="Eichinger L."/>
            <person name="Platzer M."/>
            <person name="Noegel A.A."/>
            <person name="Schaap P."/>
            <person name="Gloeckner G."/>
        </authorList>
    </citation>
    <scope>NUCLEOTIDE SEQUENCE [LARGE SCALE GENOMIC DNA]</scope>
    <source>
        <strain evidence="2">ATCC 26659 / Pp 5 / PN500</strain>
    </source>
</reference>
<comment type="caution">
    <text evidence="1">The sequence shown here is derived from an EMBL/GenBank/DDBJ whole genome shotgun (WGS) entry which is preliminary data.</text>
</comment>
<dbReference type="OMA" id="GAWIQDP"/>
<name>D3B604_HETP5</name>
<dbReference type="FunCoup" id="D3B604">
    <property type="interactions" value="43"/>
</dbReference>
<proteinExistence type="predicted"/>
<dbReference type="SFLD" id="SFLDG01140">
    <property type="entry name" value="C2.B:_Phosphomannomutase_and_P"/>
    <property type="match status" value="1"/>
</dbReference>
<dbReference type="PANTHER" id="PTHR10000:SF8">
    <property type="entry name" value="HAD SUPERFAMILY HYDROLASE-LIKE, TYPE 3"/>
    <property type="match status" value="1"/>
</dbReference>
<sequence>MVSFQYRLVALDLDGTLLNSDKKVSENTKNVLMYLQQHHPDVEIVLASGRAPYLVIPTETDCGVDCSLIGYNGGLCLSKKAEGRTTIFEKAIPADRLIDIYKYVEDNNLYLNVYGDGIVYGVKRQIEKANNYSTMTGAKYSFVDSYFELKPELNPMKCLIITESEEECDRLLETLTPIFSDLSLVKSNCFSKTCKQYYVEFLKNGVNKGLSVREFCNLKSIPVEQMVAFGDAENDIDMLKIAGLGICLGNGNDATKAHSDKVSSYTNDQDGVARELVELYNLPKDLIK</sequence>
<dbReference type="AlphaFoldDB" id="D3B604"/>
<dbReference type="PANTHER" id="PTHR10000">
    <property type="entry name" value="PHOSPHOSERINE PHOSPHATASE"/>
    <property type="match status" value="1"/>
</dbReference>
<dbReference type="InterPro" id="IPR006379">
    <property type="entry name" value="HAD-SF_hydro_IIB"/>
</dbReference>
<dbReference type="InterPro" id="IPR023214">
    <property type="entry name" value="HAD_sf"/>
</dbReference>
<dbReference type="GO" id="GO:0005829">
    <property type="term" value="C:cytosol"/>
    <property type="evidence" value="ECO:0007669"/>
    <property type="project" value="TreeGrafter"/>
</dbReference>
<dbReference type="STRING" id="670386.D3B604"/>
<evidence type="ECO:0000313" key="2">
    <source>
        <dbReference type="Proteomes" id="UP000001396"/>
    </source>
</evidence>
<dbReference type="Pfam" id="PF08282">
    <property type="entry name" value="Hydrolase_3"/>
    <property type="match status" value="1"/>
</dbReference>
<dbReference type="Proteomes" id="UP000001396">
    <property type="component" value="Unassembled WGS sequence"/>
</dbReference>
<dbReference type="InParanoid" id="D3B604"/>
<dbReference type="SFLD" id="SFLDS00003">
    <property type="entry name" value="Haloacid_Dehalogenase"/>
    <property type="match status" value="1"/>
</dbReference>
<dbReference type="GeneID" id="31359579"/>
<evidence type="ECO:0000313" key="1">
    <source>
        <dbReference type="EMBL" id="EFA83302.1"/>
    </source>
</evidence>
<protein>
    <submittedName>
        <fullName evidence="1">HAD superfamily hydrolase-like protein</fullName>
    </submittedName>
</protein>
<keyword evidence="2" id="KW-1185">Reference proteome</keyword>
<organism evidence="1 2">
    <name type="scientific">Heterostelium pallidum (strain ATCC 26659 / Pp 5 / PN500)</name>
    <name type="common">Cellular slime mold</name>
    <name type="synonym">Polysphondylium pallidum</name>
    <dbReference type="NCBI Taxonomy" id="670386"/>
    <lineage>
        <taxon>Eukaryota</taxon>
        <taxon>Amoebozoa</taxon>
        <taxon>Evosea</taxon>
        <taxon>Eumycetozoa</taxon>
        <taxon>Dictyostelia</taxon>
        <taxon>Acytosteliales</taxon>
        <taxon>Acytosteliaceae</taxon>
        <taxon>Heterostelium</taxon>
    </lineage>
</organism>
<keyword evidence="1" id="KW-0378">Hydrolase</keyword>
<dbReference type="NCBIfam" id="TIGR01484">
    <property type="entry name" value="HAD-SF-IIB"/>
    <property type="match status" value="1"/>
</dbReference>
<dbReference type="InterPro" id="IPR036412">
    <property type="entry name" value="HAD-like_sf"/>
</dbReference>
<dbReference type="PROSITE" id="PS01228">
    <property type="entry name" value="COF_1"/>
    <property type="match status" value="1"/>
</dbReference>
<dbReference type="RefSeq" id="XP_020435419.1">
    <property type="nucleotide sequence ID" value="XM_020575005.1"/>
</dbReference>
<dbReference type="NCBIfam" id="TIGR00099">
    <property type="entry name" value="Cof-subfamily"/>
    <property type="match status" value="1"/>
</dbReference>
<dbReference type="Gene3D" id="3.40.50.1000">
    <property type="entry name" value="HAD superfamily/HAD-like"/>
    <property type="match status" value="1"/>
</dbReference>
<accession>D3B604</accession>
<dbReference type="PROSITE" id="PS01229">
    <property type="entry name" value="COF_2"/>
    <property type="match status" value="1"/>
</dbReference>
<dbReference type="GO" id="GO:0016791">
    <property type="term" value="F:phosphatase activity"/>
    <property type="evidence" value="ECO:0007669"/>
    <property type="project" value="TreeGrafter"/>
</dbReference>
<gene>
    <name evidence="1" type="ORF">PPL_04092</name>
</gene>
<dbReference type="CDD" id="cd07516">
    <property type="entry name" value="HAD_Pase"/>
    <property type="match status" value="1"/>
</dbReference>
<dbReference type="InterPro" id="IPR000150">
    <property type="entry name" value="Cof"/>
</dbReference>
<dbReference type="SUPFAM" id="SSF56784">
    <property type="entry name" value="HAD-like"/>
    <property type="match status" value="1"/>
</dbReference>
<dbReference type="Gene3D" id="3.30.1240.10">
    <property type="match status" value="1"/>
</dbReference>
<dbReference type="GO" id="GO:0000287">
    <property type="term" value="F:magnesium ion binding"/>
    <property type="evidence" value="ECO:0007669"/>
    <property type="project" value="TreeGrafter"/>
</dbReference>
<dbReference type="EMBL" id="ADBJ01000017">
    <property type="protein sequence ID" value="EFA83302.1"/>
    <property type="molecule type" value="Genomic_DNA"/>
</dbReference>